<feature type="non-terminal residue" evidence="12">
    <location>
        <position position="653"/>
    </location>
</feature>
<evidence type="ECO:0000256" key="2">
    <source>
        <dbReference type="ARBA" id="ARBA00022692"/>
    </source>
</evidence>
<sequence length="653" mass="72902">MAAASATKASQRSRAPFVNLFDLPELMPGAQPSANPAQREEFENRCRQLHRDEEQERQDRLEKAYEQRAAAAPDLTSTSELEAMFPTLDAELVRSIHAEAQTPQDAVDTLLALTLAAEPLEALPTLPPREVGMDDHDKFPALTDAEGWQVANQKLFDRDPEEDLGSAWRDRAKAAQDMPAPKAAVAPAKPRSGPAKAKKEGATDEKVEDEEVDEFLTDYDFRHRVGQQRAKHRARYGRGSGRGAASARNPSGDVEEDEEEAPTAQHSQLLAFFRLRRKSHCPPWDPSSKSYVSAVIAPLSWAGDPDETGTDKNNCFRTWGHGGRIEGLRCRFFFSNLSCTDAQRHLCRVGTWYSGLSVQRAVKCCTVVVELSWDIPSQNVVLVDQWLNTASAASHKFLKEFAPKRAALNEYLQFVPHYHVFSLEGKDYKDLCSDSTGKYCADDPDGGGEITGKQVLHEAVRQLCIHEITVVPTGERIAQKWHMRQAKFSTEWWDYVSKYLDECPATGSDDPLHTFGEKCSERLMHQVGLDVEKVEECIRNTKEDKLAYQRENSAWSSDALRINGWRYSGTMDADLVTKAICAGFVSTPEPCTRLTTPANPFNLDGVVPMPAASGVSNSQVMEVFIVLALVAVGFMYFYKRSMTRNIHTALREE</sequence>
<evidence type="ECO:0000256" key="5">
    <source>
        <dbReference type="ARBA" id="ARBA00022989"/>
    </source>
</evidence>
<evidence type="ECO:0000256" key="8">
    <source>
        <dbReference type="ARBA" id="ARBA00037847"/>
    </source>
</evidence>
<name>A0A812RBX7_9DINO</name>
<feature type="region of interest" description="Disordered" evidence="9">
    <location>
        <begin position="171"/>
        <end position="209"/>
    </location>
</feature>
<feature type="region of interest" description="Disordered" evidence="9">
    <location>
        <begin position="226"/>
        <end position="263"/>
    </location>
</feature>
<keyword evidence="5 10" id="KW-1133">Transmembrane helix</keyword>
<evidence type="ECO:0000256" key="9">
    <source>
        <dbReference type="SAM" id="MobiDB-lite"/>
    </source>
</evidence>
<dbReference type="GO" id="GO:0012505">
    <property type="term" value="C:endomembrane system"/>
    <property type="evidence" value="ECO:0007669"/>
    <property type="project" value="UniProtKB-SubCell"/>
</dbReference>
<evidence type="ECO:0000256" key="1">
    <source>
        <dbReference type="ARBA" id="ARBA00004479"/>
    </source>
</evidence>
<feature type="domain" description="Vacuolar sorting receptor thioredoxin-like" evidence="11">
    <location>
        <begin position="391"/>
        <end position="581"/>
    </location>
</feature>
<evidence type="ECO:0000259" key="11">
    <source>
        <dbReference type="Pfam" id="PF25011"/>
    </source>
</evidence>
<comment type="caution">
    <text evidence="12">The sequence shown here is derived from an EMBL/GenBank/DDBJ whole genome shotgun (WGS) entry which is preliminary data.</text>
</comment>
<keyword evidence="4" id="KW-0677">Repeat</keyword>
<dbReference type="AlphaFoldDB" id="A0A812RBX7"/>
<feature type="compositionally biased region" description="Low complexity" evidence="9">
    <location>
        <begin position="179"/>
        <end position="190"/>
    </location>
</feature>
<evidence type="ECO:0000313" key="12">
    <source>
        <dbReference type="EMBL" id="CAE7433408.1"/>
    </source>
</evidence>
<evidence type="ECO:0000256" key="10">
    <source>
        <dbReference type="SAM" id="Phobius"/>
    </source>
</evidence>
<organism evidence="12 13">
    <name type="scientific">Symbiodinium necroappetens</name>
    <dbReference type="NCBI Taxonomy" id="1628268"/>
    <lineage>
        <taxon>Eukaryota</taxon>
        <taxon>Sar</taxon>
        <taxon>Alveolata</taxon>
        <taxon>Dinophyceae</taxon>
        <taxon>Suessiales</taxon>
        <taxon>Symbiodiniaceae</taxon>
        <taxon>Symbiodinium</taxon>
    </lineage>
</organism>
<dbReference type="Proteomes" id="UP000601435">
    <property type="component" value="Unassembled WGS sequence"/>
</dbReference>
<gene>
    <name evidence="12" type="primary">BP80</name>
    <name evidence="12" type="ORF">SNEC2469_LOCUS11897</name>
</gene>
<dbReference type="EMBL" id="CAJNJA010018875">
    <property type="protein sequence ID" value="CAE7433408.1"/>
    <property type="molecule type" value="Genomic_DNA"/>
</dbReference>
<feature type="transmembrane region" description="Helical" evidence="10">
    <location>
        <begin position="620"/>
        <end position="638"/>
    </location>
</feature>
<keyword evidence="3" id="KW-0732">Signal</keyword>
<evidence type="ECO:0000313" key="13">
    <source>
        <dbReference type="Proteomes" id="UP000601435"/>
    </source>
</evidence>
<dbReference type="GO" id="GO:0016020">
    <property type="term" value="C:membrane"/>
    <property type="evidence" value="ECO:0007669"/>
    <property type="project" value="UniProtKB-SubCell"/>
</dbReference>
<keyword evidence="7" id="KW-0325">Glycoprotein</keyword>
<keyword evidence="2 10" id="KW-0812">Transmembrane</keyword>
<evidence type="ECO:0000256" key="3">
    <source>
        <dbReference type="ARBA" id="ARBA00022729"/>
    </source>
</evidence>
<evidence type="ECO:0000256" key="4">
    <source>
        <dbReference type="ARBA" id="ARBA00022737"/>
    </source>
</evidence>
<feature type="compositionally biased region" description="Basic residues" evidence="9">
    <location>
        <begin position="226"/>
        <end position="236"/>
    </location>
</feature>
<dbReference type="OrthoDB" id="10045365at2759"/>
<comment type="subcellular location">
    <subcellularLocation>
        <location evidence="8">Endomembrane system</location>
        <topology evidence="8">Single-pass membrane protein</topology>
    </subcellularLocation>
    <subcellularLocation>
        <location evidence="1">Membrane</location>
        <topology evidence="1">Single-pass type I membrane protein</topology>
    </subcellularLocation>
</comment>
<evidence type="ECO:0000256" key="6">
    <source>
        <dbReference type="ARBA" id="ARBA00023136"/>
    </source>
</evidence>
<keyword evidence="6 10" id="KW-0472">Membrane</keyword>
<proteinExistence type="predicted"/>
<protein>
    <submittedName>
        <fullName evidence="12">BP80 protein</fullName>
    </submittedName>
</protein>
<feature type="region of interest" description="Disordered" evidence="9">
    <location>
        <begin position="1"/>
        <end position="61"/>
    </location>
</feature>
<dbReference type="PANTHER" id="PTHR22702">
    <property type="entry name" value="PROTEASE-ASSOCIATED DOMAIN-CONTAINING PROTEIN"/>
    <property type="match status" value="1"/>
</dbReference>
<accession>A0A812RBX7</accession>
<dbReference type="InterPro" id="IPR056858">
    <property type="entry name" value="VSR_TRX"/>
</dbReference>
<feature type="compositionally biased region" description="Basic and acidic residues" evidence="9">
    <location>
        <begin position="38"/>
        <end position="61"/>
    </location>
</feature>
<dbReference type="Pfam" id="PF25011">
    <property type="entry name" value="VSR_TRX"/>
    <property type="match status" value="1"/>
</dbReference>
<reference evidence="12" key="1">
    <citation type="submission" date="2021-02" db="EMBL/GenBank/DDBJ databases">
        <authorList>
            <person name="Dougan E. K."/>
            <person name="Rhodes N."/>
            <person name="Thang M."/>
            <person name="Chan C."/>
        </authorList>
    </citation>
    <scope>NUCLEOTIDE SEQUENCE</scope>
</reference>
<keyword evidence="13" id="KW-1185">Reference proteome</keyword>
<dbReference type="PANTHER" id="PTHR22702:SF1">
    <property type="entry name" value="PROTEASE-ASSOCIATED DOMAIN-CONTAINING PROTEIN 1"/>
    <property type="match status" value="1"/>
</dbReference>
<evidence type="ECO:0000256" key="7">
    <source>
        <dbReference type="ARBA" id="ARBA00023180"/>
    </source>
</evidence>